<dbReference type="AlphaFoldDB" id="A0AAN5L3C1"/>
<evidence type="ECO:0000256" key="4">
    <source>
        <dbReference type="ARBA" id="ARBA00022840"/>
    </source>
</evidence>
<dbReference type="PANTHER" id="PTHR11070">
    <property type="entry name" value="UVRD / RECB / PCRA DNA HELICASE FAMILY MEMBER"/>
    <property type="match status" value="1"/>
</dbReference>
<dbReference type="GO" id="GO:0003677">
    <property type="term" value="F:DNA binding"/>
    <property type="evidence" value="ECO:0007669"/>
    <property type="project" value="InterPro"/>
</dbReference>
<evidence type="ECO:0000313" key="8">
    <source>
        <dbReference type="Proteomes" id="UP000864422"/>
    </source>
</evidence>
<keyword evidence="2" id="KW-0378">Hydrolase</keyword>
<reference evidence="7" key="2">
    <citation type="submission" date="2020-11" db="EMBL/GenBank/DDBJ databases">
        <authorList>
            <consortium name="NCBI Pathogen Detection Project"/>
        </authorList>
    </citation>
    <scope>NUCLEOTIDE SEQUENCE</scope>
    <source>
        <strain evidence="7">MISC063</strain>
    </source>
</reference>
<dbReference type="PANTHER" id="PTHR11070:SF2">
    <property type="entry name" value="ATP-DEPENDENT DNA HELICASE SRS2"/>
    <property type="match status" value="1"/>
</dbReference>
<gene>
    <name evidence="7" type="ORF">I8Y23_004513</name>
</gene>
<keyword evidence="3" id="KW-0347">Helicase</keyword>
<dbReference type="InterPro" id="IPR014016">
    <property type="entry name" value="UvrD-like_ATP-bd"/>
</dbReference>
<feature type="domain" description="UvrD-like helicase ATP-binding" evidence="6">
    <location>
        <begin position="101"/>
        <end position="172"/>
    </location>
</feature>
<dbReference type="Proteomes" id="UP000864422">
    <property type="component" value="Unassembled WGS sequence"/>
</dbReference>
<dbReference type="GO" id="GO:0005524">
    <property type="term" value="F:ATP binding"/>
    <property type="evidence" value="ECO:0007669"/>
    <property type="project" value="UniProtKB-KW"/>
</dbReference>
<evidence type="ECO:0000313" key="7">
    <source>
        <dbReference type="EMBL" id="HAT1608146.1"/>
    </source>
</evidence>
<dbReference type="EMBL" id="DACSEA010000026">
    <property type="protein sequence ID" value="HAT1608146.1"/>
    <property type="molecule type" value="Genomic_DNA"/>
</dbReference>
<keyword evidence="1" id="KW-0547">Nucleotide-binding</keyword>
<protein>
    <recommendedName>
        <fullName evidence="5">DNA 3'-5' helicase II</fullName>
    </recommendedName>
</protein>
<dbReference type="Pfam" id="PF00580">
    <property type="entry name" value="UvrD-helicase"/>
    <property type="match status" value="1"/>
</dbReference>
<dbReference type="SUPFAM" id="SSF52540">
    <property type="entry name" value="P-loop containing nucleoside triphosphate hydrolases"/>
    <property type="match status" value="1"/>
</dbReference>
<dbReference type="GO" id="GO:0000725">
    <property type="term" value="P:recombinational repair"/>
    <property type="evidence" value="ECO:0007669"/>
    <property type="project" value="TreeGrafter"/>
</dbReference>
<keyword evidence="4" id="KW-0067">ATP-binding</keyword>
<dbReference type="GO" id="GO:0043138">
    <property type="term" value="F:3'-5' DNA helicase activity"/>
    <property type="evidence" value="ECO:0007669"/>
    <property type="project" value="TreeGrafter"/>
</dbReference>
<dbReference type="InterPro" id="IPR027417">
    <property type="entry name" value="P-loop_NTPase"/>
</dbReference>
<proteinExistence type="predicted"/>
<reference evidence="7" key="1">
    <citation type="journal article" date="2018" name="Genome Biol.">
        <title>SKESA: strategic k-mer extension for scrupulous assemblies.</title>
        <authorList>
            <person name="Souvorov A."/>
            <person name="Agarwala R."/>
            <person name="Lipman D.J."/>
        </authorList>
    </citation>
    <scope>NUCLEOTIDE SEQUENCE</scope>
    <source>
        <strain evidence="7">MISC063</strain>
    </source>
</reference>
<evidence type="ECO:0000256" key="1">
    <source>
        <dbReference type="ARBA" id="ARBA00022741"/>
    </source>
</evidence>
<evidence type="ECO:0000259" key="6">
    <source>
        <dbReference type="Pfam" id="PF00580"/>
    </source>
</evidence>
<evidence type="ECO:0000256" key="3">
    <source>
        <dbReference type="ARBA" id="ARBA00022806"/>
    </source>
</evidence>
<dbReference type="InterPro" id="IPR000212">
    <property type="entry name" value="DNA_helicase_UvrD/REP"/>
</dbReference>
<dbReference type="GO" id="GO:0016787">
    <property type="term" value="F:hydrolase activity"/>
    <property type="evidence" value="ECO:0007669"/>
    <property type="project" value="UniProtKB-KW"/>
</dbReference>
<dbReference type="Gene3D" id="3.40.50.300">
    <property type="entry name" value="P-loop containing nucleotide triphosphate hydrolases"/>
    <property type="match status" value="1"/>
</dbReference>
<comment type="caution">
    <text evidence="7">The sequence shown here is derived from an EMBL/GenBank/DDBJ whole genome shotgun (WGS) entry which is preliminary data.</text>
</comment>
<accession>A0AAN5L3C1</accession>
<evidence type="ECO:0000256" key="2">
    <source>
        <dbReference type="ARBA" id="ARBA00022801"/>
    </source>
</evidence>
<organism evidence="7 8">
    <name type="scientific">Raoultella planticola</name>
    <name type="common">Klebsiella planticola</name>
    <dbReference type="NCBI Taxonomy" id="575"/>
    <lineage>
        <taxon>Bacteria</taxon>
        <taxon>Pseudomonadati</taxon>
        <taxon>Pseudomonadota</taxon>
        <taxon>Gammaproteobacteria</taxon>
        <taxon>Enterobacterales</taxon>
        <taxon>Enterobacteriaceae</taxon>
        <taxon>Klebsiella/Raoultella group</taxon>
        <taxon>Raoultella</taxon>
    </lineage>
</organism>
<evidence type="ECO:0000256" key="5">
    <source>
        <dbReference type="ARBA" id="ARBA00034923"/>
    </source>
</evidence>
<sequence length="472" mass="51433">MPPEYNLFAFRRGAITAPAGCGKTQLIADTLSQHTGAKPVLILTHTNAGVTTLRLRMQKAGVPASAYHIATIDGFSMRLVAMFPQRSAVAAAVLLLQNPGADYPAIRMAARHLLQSGHLNEVLAASYAHLIVDEYQDCNLVQHDLVTALSVVLPTCVLGDPMQAIFGFRGNQLVDWNTHVLPHFPAIGELNQPWRWTNAGKPEFGQWLLECRRILLAGGGIDLRHAPPEVVWIELQPATAIQQRLTAALTQAVTRNGDVLVIGDSRNPRGRRQMASQTPGATAVEPVDLADLTLFGTTFNLQAADALARLVEFAAEVMTQVGVVDLQRRLESLRRGTAHNPATETEAALLAFTNAPSFPLAIEALRALTKQNNARVYRPDVLYCCLRAMQIAAGGSCSFAEATVRERERNRQESRPLARRAIGSTLLLKGLEAEVAVITAPEEMDARHLYVAFTRGSKKLVVCTFTPVLMPR</sequence>
<name>A0AAN5L3C1_RAOPL</name>